<organism evidence="6 7">
    <name type="scientific">Streptohalobacillus salinus</name>
    <dbReference type="NCBI Taxonomy" id="621096"/>
    <lineage>
        <taxon>Bacteria</taxon>
        <taxon>Bacillati</taxon>
        <taxon>Bacillota</taxon>
        <taxon>Bacilli</taxon>
        <taxon>Bacillales</taxon>
        <taxon>Bacillaceae</taxon>
        <taxon>Streptohalobacillus</taxon>
    </lineage>
</organism>
<reference evidence="6 7" key="1">
    <citation type="submission" date="2018-05" db="EMBL/GenBank/DDBJ databases">
        <title>Genomic Encyclopedia of Type Strains, Phase IV (KMG-IV): sequencing the most valuable type-strain genomes for metagenomic binning, comparative biology and taxonomic classification.</title>
        <authorList>
            <person name="Goeker M."/>
        </authorList>
    </citation>
    <scope>NUCLEOTIDE SEQUENCE [LARGE SCALE GENOMIC DNA]</scope>
    <source>
        <strain evidence="6 7">DSM 22440</strain>
    </source>
</reference>
<protein>
    <submittedName>
        <fullName evidence="6">SSU ribosomal protein S6P modification protein</fullName>
    </submittedName>
</protein>
<keyword evidence="7" id="KW-1185">Reference proteome</keyword>
<dbReference type="OrthoDB" id="9786585at2"/>
<comment type="caution">
    <text evidence="6">The sequence shown here is derived from an EMBL/GenBank/DDBJ whole genome shotgun (WGS) entry which is preliminary data.</text>
</comment>
<dbReference type="RefSeq" id="WP_110250047.1">
    <property type="nucleotide sequence ID" value="NZ_QJJR01000001.1"/>
</dbReference>
<evidence type="ECO:0000259" key="5">
    <source>
        <dbReference type="PROSITE" id="PS50975"/>
    </source>
</evidence>
<dbReference type="EMBL" id="QJJR01000001">
    <property type="protein sequence ID" value="PXW92946.1"/>
    <property type="molecule type" value="Genomic_DNA"/>
</dbReference>
<keyword evidence="1" id="KW-0479">Metal-binding</keyword>
<dbReference type="GO" id="GO:0005524">
    <property type="term" value="F:ATP binding"/>
    <property type="evidence" value="ECO:0007669"/>
    <property type="project" value="UniProtKB-UniRule"/>
</dbReference>
<dbReference type="InterPro" id="IPR004666">
    <property type="entry name" value="Rp_bS6_RimK/Lys_biosynth_LsyX"/>
</dbReference>
<sequence>MDGWLIYNQGMQTEKFQTIHHRYIEAAKGESMTLLPLSNAEITIGIKDNRHTLLNQKKPSFVLFLDKDIQLAMQLEAMHIPVFNSSAAIAVCDDKGLMHHTLATSALNQPDTIIAPLLFQHQLTMPQAFIDRVIKQLSFPLVMKKSFGSFGYDVHLIEDREQLLALSNEWVHIPHIYQQYIEASHGRDVRIHVVGGAVVASVLRQSTNDFRANVTNGGVMHRYEPNDAFKQLAIAAADRLGLDFCGVDLLFNEDNQPTICEVNSNAHIENVSRATGIDVAACIMNHIKRRIDVKYD</sequence>
<dbReference type="NCBIfam" id="TIGR00768">
    <property type="entry name" value="rimK_fam"/>
    <property type="match status" value="1"/>
</dbReference>
<dbReference type="PANTHER" id="PTHR21621:SF0">
    <property type="entry name" value="BETA-CITRYLGLUTAMATE SYNTHASE B-RELATED"/>
    <property type="match status" value="1"/>
</dbReference>
<evidence type="ECO:0000256" key="2">
    <source>
        <dbReference type="ARBA" id="ARBA00022741"/>
    </source>
</evidence>
<dbReference type="GO" id="GO:0016879">
    <property type="term" value="F:ligase activity, forming carbon-nitrogen bonds"/>
    <property type="evidence" value="ECO:0007669"/>
    <property type="project" value="TreeGrafter"/>
</dbReference>
<name>A0A2V3WDG0_9BACI</name>
<evidence type="ECO:0000256" key="4">
    <source>
        <dbReference type="PROSITE-ProRule" id="PRU00409"/>
    </source>
</evidence>
<dbReference type="InterPro" id="IPR011761">
    <property type="entry name" value="ATP-grasp"/>
</dbReference>
<gene>
    <name evidence="6" type="ORF">DES38_10124</name>
</gene>
<dbReference type="GO" id="GO:0046872">
    <property type="term" value="F:metal ion binding"/>
    <property type="evidence" value="ECO:0007669"/>
    <property type="project" value="UniProtKB-KW"/>
</dbReference>
<proteinExistence type="predicted"/>
<dbReference type="PROSITE" id="PS50975">
    <property type="entry name" value="ATP_GRASP"/>
    <property type="match status" value="1"/>
</dbReference>
<dbReference type="Gene3D" id="3.30.470.20">
    <property type="entry name" value="ATP-grasp fold, B domain"/>
    <property type="match status" value="1"/>
</dbReference>
<keyword evidence="2 4" id="KW-0547">Nucleotide-binding</keyword>
<dbReference type="InterPro" id="IPR013651">
    <property type="entry name" value="ATP-grasp_RimK-type"/>
</dbReference>
<feature type="domain" description="ATP-grasp" evidence="5">
    <location>
        <begin position="99"/>
        <end position="288"/>
    </location>
</feature>
<evidence type="ECO:0000313" key="7">
    <source>
        <dbReference type="Proteomes" id="UP000247922"/>
    </source>
</evidence>
<accession>A0A2V3WDG0</accession>
<evidence type="ECO:0000256" key="1">
    <source>
        <dbReference type="ARBA" id="ARBA00022723"/>
    </source>
</evidence>
<dbReference type="SUPFAM" id="SSF56059">
    <property type="entry name" value="Glutathione synthetase ATP-binding domain-like"/>
    <property type="match status" value="1"/>
</dbReference>
<dbReference type="GO" id="GO:0005737">
    <property type="term" value="C:cytoplasm"/>
    <property type="evidence" value="ECO:0007669"/>
    <property type="project" value="TreeGrafter"/>
</dbReference>
<dbReference type="Gene3D" id="3.40.50.20">
    <property type="match status" value="1"/>
</dbReference>
<evidence type="ECO:0000256" key="3">
    <source>
        <dbReference type="ARBA" id="ARBA00022840"/>
    </source>
</evidence>
<dbReference type="Pfam" id="PF08443">
    <property type="entry name" value="RimK"/>
    <property type="match status" value="1"/>
</dbReference>
<keyword evidence="3 4" id="KW-0067">ATP-binding</keyword>
<evidence type="ECO:0000313" key="6">
    <source>
        <dbReference type="EMBL" id="PXW92946.1"/>
    </source>
</evidence>
<dbReference type="AlphaFoldDB" id="A0A2V3WDG0"/>
<dbReference type="PANTHER" id="PTHR21621">
    <property type="entry name" value="RIBOSOMAL PROTEIN S6 MODIFICATION PROTEIN"/>
    <property type="match status" value="1"/>
</dbReference>
<dbReference type="Proteomes" id="UP000247922">
    <property type="component" value="Unassembled WGS sequence"/>
</dbReference>